<sequence>MQTYEHPQSRALFERALKVVPSGIYGHLGPSEGCYIPVSAYPFYAARAHGAYVWDVDGNRYIDYMCAYGPNILGYGDPDVDAAARAQIATGNCTTLPTATMVELAELLVDTVDGADWAFFAKNGGDTTSLAMMIARAATGRDKAILFRGHYHGVAPWTQQYGSPGITDHDVANNLYCTWGDLDALRRTMEAHRGQIAVLMATPYHHPVFADNELPEPSWWSTVRELCTEHGIVLAVDDVRAGFRLDMRGSSAHYGLRADLQCFCKALANGWNVSALVGDDALRAAAGSVMYTGSYWLSSVPFAAAIACLEKLTRIDAPGRMRQTGRILTDGLRAAAAEHGFDLRISGEPAMWFMRIADDDTMMLHQEWIAECVRRGVFFTSHHNLFMNTAITEEDIAYTLDVAHESFAVVRARHPERQEIQTVGKG</sequence>
<evidence type="ECO:0000256" key="1">
    <source>
        <dbReference type="ARBA" id="ARBA00001933"/>
    </source>
</evidence>
<dbReference type="RefSeq" id="WP_006501926.1">
    <property type="nucleotide sequence ID" value="NZ_BAGZ01000005.1"/>
</dbReference>
<evidence type="ECO:0000256" key="3">
    <source>
        <dbReference type="RuleBase" id="RU003560"/>
    </source>
</evidence>
<dbReference type="InterPro" id="IPR015421">
    <property type="entry name" value="PyrdxlP-dep_Trfase_major"/>
</dbReference>
<reference evidence="4 5" key="1">
    <citation type="submission" date="2012-08" db="EMBL/GenBank/DDBJ databases">
        <title>Whole genome shotgun sequence of Austwickia chelonae NBRC 105200.</title>
        <authorList>
            <person name="Yoshida I."/>
            <person name="Hosoyama A."/>
            <person name="Tsuchikane K."/>
            <person name="Katsumata H."/>
            <person name="Ando Y."/>
            <person name="Ohji S."/>
            <person name="Hamada M."/>
            <person name="Tamura T."/>
            <person name="Yamazoe A."/>
            <person name="Yamazaki S."/>
            <person name="Fujita N."/>
        </authorList>
    </citation>
    <scope>NUCLEOTIDE SEQUENCE [LARGE SCALE GENOMIC DNA]</scope>
    <source>
        <strain evidence="4 5">NBRC 105200</strain>
    </source>
</reference>
<dbReference type="eggNOG" id="COG0001">
    <property type="taxonomic scope" value="Bacteria"/>
</dbReference>
<organism evidence="4 5">
    <name type="scientific">Austwickia chelonae NBRC 105200</name>
    <dbReference type="NCBI Taxonomy" id="1184607"/>
    <lineage>
        <taxon>Bacteria</taxon>
        <taxon>Bacillati</taxon>
        <taxon>Actinomycetota</taxon>
        <taxon>Actinomycetes</taxon>
        <taxon>Micrococcales</taxon>
        <taxon>Dermatophilaceae</taxon>
        <taxon>Austwickia</taxon>
    </lineage>
</organism>
<dbReference type="PANTHER" id="PTHR43713">
    <property type="entry name" value="GLUTAMATE-1-SEMIALDEHYDE 2,1-AMINOMUTASE"/>
    <property type="match status" value="1"/>
</dbReference>
<gene>
    <name evidence="4" type="ORF">AUCHE_05_00780</name>
</gene>
<dbReference type="Proteomes" id="UP000008495">
    <property type="component" value="Unassembled WGS sequence"/>
</dbReference>
<keyword evidence="4" id="KW-0808">Transferase</keyword>
<accession>K6VKC4</accession>
<keyword evidence="4" id="KW-0032">Aminotransferase</keyword>
<dbReference type="InterPro" id="IPR005814">
    <property type="entry name" value="Aminotrans_3"/>
</dbReference>
<dbReference type="STRING" id="100225.SAMN05421595_0989"/>
<dbReference type="Gene3D" id="3.90.1150.10">
    <property type="entry name" value="Aspartate Aminotransferase, domain 1"/>
    <property type="match status" value="1"/>
</dbReference>
<dbReference type="EMBL" id="BAGZ01000005">
    <property type="protein sequence ID" value="GAB77174.1"/>
    <property type="molecule type" value="Genomic_DNA"/>
</dbReference>
<comment type="caution">
    <text evidence="4">The sequence shown here is derived from an EMBL/GenBank/DDBJ whole genome shotgun (WGS) entry which is preliminary data.</text>
</comment>
<dbReference type="SUPFAM" id="SSF53383">
    <property type="entry name" value="PLP-dependent transferases"/>
    <property type="match status" value="1"/>
</dbReference>
<keyword evidence="5" id="KW-1185">Reference proteome</keyword>
<dbReference type="InterPro" id="IPR015424">
    <property type="entry name" value="PyrdxlP-dep_Trfase"/>
</dbReference>
<dbReference type="Pfam" id="PF00202">
    <property type="entry name" value="Aminotran_3"/>
    <property type="match status" value="2"/>
</dbReference>
<comment type="cofactor">
    <cofactor evidence="1">
        <name>pyridoxal 5'-phosphate</name>
        <dbReference type="ChEBI" id="CHEBI:597326"/>
    </cofactor>
</comment>
<dbReference type="GO" id="GO:0030170">
    <property type="term" value="F:pyridoxal phosphate binding"/>
    <property type="evidence" value="ECO:0007669"/>
    <property type="project" value="InterPro"/>
</dbReference>
<evidence type="ECO:0000313" key="4">
    <source>
        <dbReference type="EMBL" id="GAB77174.1"/>
    </source>
</evidence>
<protein>
    <submittedName>
        <fullName evidence="4">Putative aminotransferase</fullName>
    </submittedName>
</protein>
<dbReference type="GO" id="GO:0008483">
    <property type="term" value="F:transaminase activity"/>
    <property type="evidence" value="ECO:0007669"/>
    <property type="project" value="UniProtKB-KW"/>
</dbReference>
<proteinExistence type="inferred from homology"/>
<name>K6VKC4_9MICO</name>
<dbReference type="InterPro" id="IPR015422">
    <property type="entry name" value="PyrdxlP-dep_Trfase_small"/>
</dbReference>
<comment type="similarity">
    <text evidence="3">Belongs to the class-III pyridoxal-phosphate-dependent aminotransferase family.</text>
</comment>
<dbReference type="PANTHER" id="PTHR43713:SF3">
    <property type="entry name" value="GLUTAMATE-1-SEMIALDEHYDE 2,1-AMINOMUTASE 1, CHLOROPLASTIC-RELATED"/>
    <property type="match status" value="1"/>
</dbReference>
<evidence type="ECO:0000256" key="2">
    <source>
        <dbReference type="ARBA" id="ARBA00022898"/>
    </source>
</evidence>
<dbReference type="OrthoDB" id="9801052at2"/>
<evidence type="ECO:0000313" key="5">
    <source>
        <dbReference type="Proteomes" id="UP000008495"/>
    </source>
</evidence>
<dbReference type="Gene3D" id="3.40.640.10">
    <property type="entry name" value="Type I PLP-dependent aspartate aminotransferase-like (Major domain)"/>
    <property type="match status" value="1"/>
</dbReference>
<keyword evidence="2 3" id="KW-0663">Pyridoxal phosphate</keyword>
<dbReference type="AlphaFoldDB" id="K6VKC4"/>